<evidence type="ECO:0000259" key="5">
    <source>
        <dbReference type="PROSITE" id="PS50296"/>
    </source>
</evidence>
<evidence type="ECO:0000256" key="1">
    <source>
        <dbReference type="ARBA" id="ARBA00005422"/>
    </source>
</evidence>
<name>A0A8H4N3A8_9PEZI</name>
<dbReference type="InterPro" id="IPR001950">
    <property type="entry name" value="SUI1"/>
</dbReference>
<gene>
    <name evidence="6" type="ORF">GTA08_BOTSDO02251</name>
</gene>
<dbReference type="PANTHER" id="PTHR10388">
    <property type="entry name" value="EUKARYOTIC TRANSLATION INITIATION FACTOR SUI1"/>
    <property type="match status" value="1"/>
</dbReference>
<dbReference type="Gene3D" id="3.30.780.10">
    <property type="entry name" value="SUI1-like domain"/>
    <property type="match status" value="1"/>
</dbReference>
<dbReference type="Proteomes" id="UP000572817">
    <property type="component" value="Unassembled WGS sequence"/>
</dbReference>
<feature type="domain" description="SUI1" evidence="5">
    <location>
        <begin position="114"/>
        <end position="184"/>
    </location>
</feature>
<dbReference type="OrthoDB" id="10248435at2759"/>
<dbReference type="PROSITE" id="PS50296">
    <property type="entry name" value="SUI1"/>
    <property type="match status" value="1"/>
</dbReference>
<evidence type="ECO:0000313" key="7">
    <source>
        <dbReference type="Proteomes" id="UP000572817"/>
    </source>
</evidence>
<keyword evidence="2" id="KW-0810">Translation regulation</keyword>
<reference evidence="6" key="1">
    <citation type="submission" date="2020-04" db="EMBL/GenBank/DDBJ databases">
        <title>Genome Assembly and Annotation of Botryosphaeria dothidea sdau 11-99, a Latent Pathogen of Apple Fruit Ring Rot in China.</title>
        <authorList>
            <person name="Yu C."/>
            <person name="Diao Y."/>
            <person name="Lu Q."/>
            <person name="Zhao J."/>
            <person name="Cui S."/>
            <person name="Peng C."/>
            <person name="He B."/>
            <person name="Liu H."/>
        </authorList>
    </citation>
    <scope>NUCLEOTIDE SEQUENCE [LARGE SCALE GENOMIC DNA]</scope>
    <source>
        <strain evidence="6">Sdau11-99</strain>
    </source>
</reference>
<evidence type="ECO:0000256" key="2">
    <source>
        <dbReference type="ARBA" id="ARBA00022845"/>
    </source>
</evidence>
<comment type="similarity">
    <text evidence="1">Belongs to the SUI1 family.</text>
</comment>
<organism evidence="6 7">
    <name type="scientific">Botryosphaeria dothidea</name>
    <dbReference type="NCBI Taxonomy" id="55169"/>
    <lineage>
        <taxon>Eukaryota</taxon>
        <taxon>Fungi</taxon>
        <taxon>Dikarya</taxon>
        <taxon>Ascomycota</taxon>
        <taxon>Pezizomycotina</taxon>
        <taxon>Dothideomycetes</taxon>
        <taxon>Dothideomycetes incertae sedis</taxon>
        <taxon>Botryosphaeriales</taxon>
        <taxon>Botryosphaeriaceae</taxon>
        <taxon>Botryosphaeria</taxon>
    </lineage>
</organism>
<keyword evidence="6" id="KW-0396">Initiation factor</keyword>
<dbReference type="AlphaFoldDB" id="A0A8H4N3A8"/>
<comment type="function">
    <text evidence="4">Additional factor that functions in concert with eIF-2 and the initiator tRNA in directing the ribosome to the proper start site of translation.</text>
</comment>
<dbReference type="FunFam" id="3.30.780.10:FF:000005">
    <property type="entry name" value="Sui1 translation initiation factor"/>
    <property type="match status" value="1"/>
</dbReference>
<dbReference type="EMBL" id="WWBZ02000016">
    <property type="protein sequence ID" value="KAF4309399.1"/>
    <property type="molecule type" value="Genomic_DNA"/>
</dbReference>
<dbReference type="GO" id="GO:0003743">
    <property type="term" value="F:translation initiation factor activity"/>
    <property type="evidence" value="ECO:0007669"/>
    <property type="project" value="UniProtKB-KW"/>
</dbReference>
<dbReference type="SUPFAM" id="SSF55159">
    <property type="entry name" value="eIF1-like"/>
    <property type="match status" value="1"/>
</dbReference>
<dbReference type="InterPro" id="IPR036877">
    <property type="entry name" value="SUI1_dom_sf"/>
</dbReference>
<protein>
    <submittedName>
        <fullName evidence="6">Translation initiation factor sui1</fullName>
    </submittedName>
</protein>
<sequence>MIRGTVFWLGSGDLLALTAPRKQDPCSQAYLAAHLPPKHSSAFLTTDPINHLRFSTTVPSATLAPPSARSSYHHLARDLEKDRCMSTIENLKTFDPFAEADEDTGETKQSQNYIHIRIQQRNGRKTLTTVQGLPKKFDQKKILKVIKKKFACNGTIVNDSEMGEVIQLQGDQRKDVQEFLTDKKEGLELDAKTIKVHGF</sequence>
<evidence type="ECO:0000256" key="4">
    <source>
        <dbReference type="ARBA" id="ARBA00060093"/>
    </source>
</evidence>
<comment type="caution">
    <text evidence="6">The sequence shown here is derived from an EMBL/GenBank/DDBJ whole genome shotgun (WGS) entry which is preliminary data.</text>
</comment>
<dbReference type="InterPro" id="IPR005874">
    <property type="entry name" value="SUI1_euk"/>
</dbReference>
<keyword evidence="3" id="KW-0648">Protein biosynthesis</keyword>
<dbReference type="Pfam" id="PF01253">
    <property type="entry name" value="SUI1"/>
    <property type="match status" value="1"/>
</dbReference>
<evidence type="ECO:0000313" key="6">
    <source>
        <dbReference type="EMBL" id="KAF4309399.1"/>
    </source>
</evidence>
<evidence type="ECO:0000256" key="3">
    <source>
        <dbReference type="ARBA" id="ARBA00022917"/>
    </source>
</evidence>
<dbReference type="NCBIfam" id="TIGR01160">
    <property type="entry name" value="SUI1_MOF2"/>
    <property type="match status" value="1"/>
</dbReference>
<dbReference type="CDD" id="cd11566">
    <property type="entry name" value="eIF1_SUI1"/>
    <property type="match status" value="1"/>
</dbReference>
<keyword evidence="7" id="KW-1185">Reference proteome</keyword>
<accession>A0A8H4N3A8</accession>
<dbReference type="GO" id="GO:0006417">
    <property type="term" value="P:regulation of translation"/>
    <property type="evidence" value="ECO:0007669"/>
    <property type="project" value="UniProtKB-KW"/>
</dbReference>
<proteinExistence type="inferred from homology"/>